<evidence type="ECO:0000256" key="4">
    <source>
        <dbReference type="ARBA" id="ARBA00023015"/>
    </source>
</evidence>
<dbReference type="PROSITE" id="PS51030">
    <property type="entry name" value="NUCLEAR_REC_DBD_2"/>
    <property type="match status" value="1"/>
</dbReference>
<evidence type="ECO:0000256" key="7">
    <source>
        <dbReference type="ARBA" id="ARBA00023170"/>
    </source>
</evidence>
<evidence type="ECO:0000313" key="10">
    <source>
        <dbReference type="EMBL" id="MFH4980311.1"/>
    </source>
</evidence>
<dbReference type="InterPro" id="IPR052496">
    <property type="entry name" value="Orphan_Nuclear_Rcpt"/>
</dbReference>
<evidence type="ECO:0000259" key="9">
    <source>
        <dbReference type="PROSITE" id="PS51030"/>
    </source>
</evidence>
<dbReference type="PRINTS" id="PR00047">
    <property type="entry name" value="STROIDFINGER"/>
</dbReference>
<keyword evidence="11" id="KW-1185">Reference proteome</keyword>
<keyword evidence="4" id="KW-0805">Transcription regulation</keyword>
<dbReference type="AlphaFoldDB" id="A0ABD6EM17"/>
<dbReference type="InterPro" id="IPR001628">
    <property type="entry name" value="Znf_hrmn_rcpt"/>
</dbReference>
<reference evidence="10 11" key="1">
    <citation type="submission" date="2024-08" db="EMBL/GenBank/DDBJ databases">
        <title>Gnathostoma spinigerum genome.</title>
        <authorList>
            <person name="Gonzalez-Bertolin B."/>
            <person name="Monzon S."/>
            <person name="Zaballos A."/>
            <person name="Jimenez P."/>
            <person name="Dekumyoy P."/>
            <person name="Varona S."/>
            <person name="Cuesta I."/>
            <person name="Sumanam S."/>
            <person name="Adisakwattana P."/>
            <person name="Gasser R.B."/>
            <person name="Hernandez-Gonzalez A."/>
            <person name="Young N.D."/>
            <person name="Perteguer M.J."/>
        </authorList>
    </citation>
    <scope>NUCLEOTIDE SEQUENCE [LARGE SCALE GENOMIC DNA]</scope>
    <source>
        <strain evidence="10">AL3</strain>
        <tissue evidence="10">Liver</tissue>
    </source>
</reference>
<evidence type="ECO:0000256" key="8">
    <source>
        <dbReference type="ARBA" id="ARBA00023242"/>
    </source>
</evidence>
<evidence type="ECO:0000256" key="3">
    <source>
        <dbReference type="ARBA" id="ARBA00022833"/>
    </source>
</evidence>
<evidence type="ECO:0000256" key="6">
    <source>
        <dbReference type="ARBA" id="ARBA00023163"/>
    </source>
</evidence>
<dbReference type="GO" id="GO:0008270">
    <property type="term" value="F:zinc ion binding"/>
    <property type="evidence" value="ECO:0007669"/>
    <property type="project" value="UniProtKB-KW"/>
</dbReference>
<dbReference type="Proteomes" id="UP001608902">
    <property type="component" value="Unassembled WGS sequence"/>
</dbReference>
<protein>
    <recommendedName>
        <fullName evidence="9">Nuclear receptor domain-containing protein</fullName>
    </recommendedName>
</protein>
<accession>A0ABD6EM17</accession>
<dbReference type="PROSITE" id="PS00031">
    <property type="entry name" value="NUCLEAR_REC_DBD_1"/>
    <property type="match status" value="1"/>
</dbReference>
<keyword evidence="2" id="KW-0863">Zinc-finger</keyword>
<gene>
    <name evidence="10" type="ORF">AB6A40_007020</name>
</gene>
<dbReference type="Pfam" id="PF00105">
    <property type="entry name" value="zf-C4"/>
    <property type="match status" value="1"/>
</dbReference>
<keyword evidence="5" id="KW-0238">DNA-binding</keyword>
<evidence type="ECO:0000256" key="2">
    <source>
        <dbReference type="ARBA" id="ARBA00022771"/>
    </source>
</evidence>
<sequence>MSYLQSERLTKGFMDVGEAMCMVCGDKSAGKHYGVMACYGCKGFFRRTIRSGQSYSCRFVQKCSMDKESAICSGQ</sequence>
<dbReference type="SUPFAM" id="SSF57716">
    <property type="entry name" value="Glucocorticoid receptor-like (DNA-binding domain)"/>
    <property type="match status" value="1"/>
</dbReference>
<dbReference type="PANTHER" id="PTHR47519">
    <property type="entry name" value="NUCLEAR HORMONE RECEPTOR FAMILY MEMBER NHR-31-RELATED"/>
    <property type="match status" value="1"/>
</dbReference>
<dbReference type="EMBL" id="JBGFUD010005382">
    <property type="protein sequence ID" value="MFH4980311.1"/>
    <property type="molecule type" value="Genomic_DNA"/>
</dbReference>
<feature type="domain" description="Nuclear receptor" evidence="9">
    <location>
        <begin position="18"/>
        <end position="75"/>
    </location>
</feature>
<keyword evidence="7" id="KW-0675">Receptor</keyword>
<evidence type="ECO:0000313" key="11">
    <source>
        <dbReference type="Proteomes" id="UP001608902"/>
    </source>
</evidence>
<dbReference type="GO" id="GO:0003677">
    <property type="term" value="F:DNA binding"/>
    <property type="evidence" value="ECO:0007669"/>
    <property type="project" value="UniProtKB-KW"/>
</dbReference>
<comment type="caution">
    <text evidence="10">The sequence shown here is derived from an EMBL/GenBank/DDBJ whole genome shotgun (WGS) entry which is preliminary data.</text>
</comment>
<evidence type="ECO:0000256" key="1">
    <source>
        <dbReference type="ARBA" id="ARBA00022723"/>
    </source>
</evidence>
<keyword evidence="6" id="KW-0804">Transcription</keyword>
<keyword evidence="8" id="KW-0539">Nucleus</keyword>
<dbReference type="PANTHER" id="PTHR47519:SF5">
    <property type="entry name" value="NUCLEAR HORMONE RECEPTOR E75"/>
    <property type="match status" value="1"/>
</dbReference>
<keyword evidence="3" id="KW-0862">Zinc</keyword>
<dbReference type="InterPro" id="IPR013088">
    <property type="entry name" value="Znf_NHR/GATA"/>
</dbReference>
<organism evidence="10 11">
    <name type="scientific">Gnathostoma spinigerum</name>
    <dbReference type="NCBI Taxonomy" id="75299"/>
    <lineage>
        <taxon>Eukaryota</taxon>
        <taxon>Metazoa</taxon>
        <taxon>Ecdysozoa</taxon>
        <taxon>Nematoda</taxon>
        <taxon>Chromadorea</taxon>
        <taxon>Rhabditida</taxon>
        <taxon>Spirurina</taxon>
        <taxon>Gnathostomatomorpha</taxon>
        <taxon>Gnathostomatoidea</taxon>
        <taxon>Gnathostomatidae</taxon>
        <taxon>Gnathostoma</taxon>
    </lineage>
</organism>
<dbReference type="SMART" id="SM00399">
    <property type="entry name" value="ZnF_C4"/>
    <property type="match status" value="1"/>
</dbReference>
<dbReference type="Gene3D" id="3.30.50.10">
    <property type="entry name" value="Erythroid Transcription Factor GATA-1, subunit A"/>
    <property type="match status" value="1"/>
</dbReference>
<keyword evidence="1" id="KW-0479">Metal-binding</keyword>
<name>A0ABD6EM17_9BILA</name>
<evidence type="ECO:0000256" key="5">
    <source>
        <dbReference type="ARBA" id="ARBA00023125"/>
    </source>
</evidence>
<proteinExistence type="predicted"/>